<evidence type="ECO:0000313" key="2">
    <source>
        <dbReference type="EnsemblPlants" id="OBART01G25330.1"/>
    </source>
</evidence>
<dbReference type="Gramene" id="OBART01G25330.1">
    <property type="protein sequence ID" value="OBART01G25330.1"/>
    <property type="gene ID" value="OBART01G25330"/>
</dbReference>
<dbReference type="STRING" id="65489.A0A0D3ES30"/>
<dbReference type="EnsemblPlants" id="OBART01G25330.1">
    <property type="protein sequence ID" value="OBART01G25330.1"/>
    <property type="gene ID" value="OBART01G25330"/>
</dbReference>
<reference evidence="2" key="1">
    <citation type="journal article" date="2009" name="Rice">
        <title>De Novo Next Generation Sequencing of Plant Genomes.</title>
        <authorList>
            <person name="Rounsley S."/>
            <person name="Marri P.R."/>
            <person name="Yu Y."/>
            <person name="He R."/>
            <person name="Sisneros N."/>
            <person name="Goicoechea J.L."/>
            <person name="Lee S.J."/>
            <person name="Angelova A."/>
            <person name="Kudrna D."/>
            <person name="Luo M."/>
            <person name="Affourtit J."/>
            <person name="Desany B."/>
            <person name="Knight J."/>
            <person name="Niazi F."/>
            <person name="Egholm M."/>
            <person name="Wing R.A."/>
        </authorList>
    </citation>
    <scope>NUCLEOTIDE SEQUENCE [LARGE SCALE GENOMIC DNA]</scope>
    <source>
        <strain evidence="2">cv. IRGC 105608</strain>
    </source>
</reference>
<proteinExistence type="predicted"/>
<dbReference type="eggNOG" id="ENOG502QV3A">
    <property type="taxonomic scope" value="Eukaryota"/>
</dbReference>
<dbReference type="HOGENOM" id="CLU_126794_0_0_1"/>
<organism evidence="2">
    <name type="scientific">Oryza barthii</name>
    <dbReference type="NCBI Taxonomy" id="65489"/>
    <lineage>
        <taxon>Eukaryota</taxon>
        <taxon>Viridiplantae</taxon>
        <taxon>Streptophyta</taxon>
        <taxon>Embryophyta</taxon>
        <taxon>Tracheophyta</taxon>
        <taxon>Spermatophyta</taxon>
        <taxon>Magnoliopsida</taxon>
        <taxon>Liliopsida</taxon>
        <taxon>Poales</taxon>
        <taxon>Poaceae</taxon>
        <taxon>BOP clade</taxon>
        <taxon>Oryzoideae</taxon>
        <taxon>Oryzeae</taxon>
        <taxon>Oryzinae</taxon>
        <taxon>Oryza</taxon>
    </lineage>
</organism>
<dbReference type="PaxDb" id="65489-OBART01G25330.1"/>
<evidence type="ECO:0000256" key="1">
    <source>
        <dbReference type="SAM" id="MobiDB-lite"/>
    </source>
</evidence>
<reference evidence="2" key="2">
    <citation type="submission" date="2015-03" db="UniProtKB">
        <authorList>
            <consortium name="EnsemblPlants"/>
        </authorList>
    </citation>
    <scope>IDENTIFICATION</scope>
</reference>
<name>A0A0D3ES30_9ORYZ</name>
<protein>
    <submittedName>
        <fullName evidence="2">Uncharacterized protein</fullName>
    </submittedName>
</protein>
<evidence type="ECO:0000313" key="3">
    <source>
        <dbReference type="Proteomes" id="UP000026960"/>
    </source>
</evidence>
<keyword evidence="3" id="KW-1185">Reference proteome</keyword>
<accession>A0A0D3ES30</accession>
<dbReference type="Proteomes" id="UP000026960">
    <property type="component" value="Chromosome 1"/>
</dbReference>
<sequence>MMEAAPDEEAGLALPEGERILEVTLISAQGLKPPSGLRPAHALRSSPAVSLSGLSTAPIPAGRVLRILNRSFPTPPPSPTVLTPKKQQIAAKPNKKCADKLDVAVKLNNNADDRSDEEREELREIGGVVFCGPCILPLPRKIHISPSDENLQAFASIFSGGVGITRQSPRH</sequence>
<feature type="region of interest" description="Disordered" evidence="1">
    <location>
        <begin position="72"/>
        <end position="92"/>
    </location>
</feature>
<dbReference type="AlphaFoldDB" id="A0A0D3ES30"/>